<feature type="transmembrane region" description="Helical" evidence="9">
    <location>
        <begin position="171"/>
        <end position="188"/>
    </location>
</feature>
<keyword evidence="4" id="KW-0677">Repeat</keyword>
<dbReference type="PROSITE" id="PS50893">
    <property type="entry name" value="ABC_TRANSPORTER_2"/>
    <property type="match status" value="2"/>
</dbReference>
<accession>A0ABP0EE26</accession>
<dbReference type="Pfam" id="PF00005">
    <property type="entry name" value="ABC_tran"/>
    <property type="match status" value="2"/>
</dbReference>
<evidence type="ECO:0000256" key="3">
    <source>
        <dbReference type="ARBA" id="ARBA00022692"/>
    </source>
</evidence>
<comment type="subcellular location">
    <subcellularLocation>
        <location evidence="1">Vacuole membrane</location>
        <topology evidence="1">Multi-pass membrane protein</topology>
    </subcellularLocation>
</comment>
<evidence type="ECO:0000256" key="8">
    <source>
        <dbReference type="ARBA" id="ARBA00023136"/>
    </source>
</evidence>
<reference evidence="12 13" key="1">
    <citation type="submission" date="2024-01" db="EMBL/GenBank/DDBJ databases">
        <authorList>
            <consortium name="Genoscope - CEA"/>
            <person name="William W."/>
        </authorList>
    </citation>
    <scope>NUCLEOTIDE SEQUENCE [LARGE SCALE GENOMIC DNA]</scope>
    <source>
        <strain evidence="12 13">29B2s-10</strain>
    </source>
</reference>
<dbReference type="InterPro" id="IPR003439">
    <property type="entry name" value="ABC_transporter-like_ATP-bd"/>
</dbReference>
<feature type="domain" description="ABC transmembrane type-1" evidence="11">
    <location>
        <begin position="302"/>
        <end position="583"/>
    </location>
</feature>
<feature type="domain" description="ABC transporter" evidence="10">
    <location>
        <begin position="1257"/>
        <end position="1523"/>
    </location>
</feature>
<dbReference type="InterPro" id="IPR003593">
    <property type="entry name" value="AAA+_ATPase"/>
</dbReference>
<keyword evidence="13" id="KW-1185">Reference proteome</keyword>
<dbReference type="SUPFAM" id="SSF52540">
    <property type="entry name" value="P-loop containing nucleoside triphosphate hydrolases"/>
    <property type="match status" value="2"/>
</dbReference>
<evidence type="ECO:0000256" key="2">
    <source>
        <dbReference type="ARBA" id="ARBA00022448"/>
    </source>
</evidence>
<evidence type="ECO:0000256" key="9">
    <source>
        <dbReference type="SAM" id="Phobius"/>
    </source>
</evidence>
<feature type="transmembrane region" description="Helical" evidence="9">
    <location>
        <begin position="416"/>
        <end position="434"/>
    </location>
</feature>
<feature type="transmembrane region" description="Helical" evidence="9">
    <location>
        <begin position="39"/>
        <end position="61"/>
    </location>
</feature>
<dbReference type="InterPro" id="IPR027417">
    <property type="entry name" value="P-loop_NTPase"/>
</dbReference>
<feature type="domain" description="ABC transporter" evidence="10">
    <location>
        <begin position="631"/>
        <end position="856"/>
    </location>
</feature>
<feature type="transmembrane region" description="Helical" evidence="9">
    <location>
        <begin position="336"/>
        <end position="355"/>
    </location>
</feature>
<feature type="transmembrane region" description="Helical" evidence="9">
    <location>
        <begin position="278"/>
        <end position="300"/>
    </location>
</feature>
<keyword evidence="6" id="KW-0067">ATP-binding</keyword>
<dbReference type="InterPro" id="IPR050173">
    <property type="entry name" value="ABC_transporter_C-like"/>
</dbReference>
<feature type="transmembrane region" description="Helical" evidence="9">
    <location>
        <begin position="556"/>
        <end position="578"/>
    </location>
</feature>
<keyword evidence="2" id="KW-0813">Transport</keyword>
<evidence type="ECO:0000259" key="10">
    <source>
        <dbReference type="PROSITE" id="PS50893"/>
    </source>
</evidence>
<keyword evidence="8 9" id="KW-0472">Membrane</keyword>
<feature type="transmembrane region" description="Helical" evidence="9">
    <location>
        <begin position="928"/>
        <end position="953"/>
    </location>
</feature>
<feature type="transmembrane region" description="Helical" evidence="9">
    <location>
        <begin position="524"/>
        <end position="544"/>
    </location>
</feature>
<feature type="transmembrane region" description="Helical" evidence="9">
    <location>
        <begin position="973"/>
        <end position="1002"/>
    </location>
</feature>
<keyword evidence="3 9" id="KW-0812">Transmembrane</keyword>
<dbReference type="CDD" id="cd18579">
    <property type="entry name" value="ABC_6TM_ABCC_D1"/>
    <property type="match status" value="1"/>
</dbReference>
<protein>
    <submittedName>
        <fullName evidence="12">Multiple drug resistance-associated protein-like transporter 1</fullName>
    </submittedName>
</protein>
<dbReference type="InterPro" id="IPR011527">
    <property type="entry name" value="ABC1_TM_dom"/>
</dbReference>
<dbReference type="SUPFAM" id="SSF90123">
    <property type="entry name" value="ABC transporter transmembrane region"/>
    <property type="match status" value="2"/>
</dbReference>
<dbReference type="CDD" id="cd03244">
    <property type="entry name" value="ABCC_MRP_domain2"/>
    <property type="match status" value="1"/>
</dbReference>
<dbReference type="InterPro" id="IPR044726">
    <property type="entry name" value="ABCC_6TM_D2"/>
</dbReference>
<name>A0ABP0EE26_9ASCO</name>
<evidence type="ECO:0000256" key="1">
    <source>
        <dbReference type="ARBA" id="ARBA00004128"/>
    </source>
</evidence>
<dbReference type="PANTHER" id="PTHR24223">
    <property type="entry name" value="ATP-BINDING CASSETTE SUB-FAMILY C"/>
    <property type="match status" value="1"/>
</dbReference>
<evidence type="ECO:0000256" key="4">
    <source>
        <dbReference type="ARBA" id="ARBA00022737"/>
    </source>
</evidence>
<keyword evidence="5" id="KW-0547">Nucleotide-binding</keyword>
<evidence type="ECO:0000313" key="12">
    <source>
        <dbReference type="EMBL" id="CAK7907195.1"/>
    </source>
</evidence>
<feature type="domain" description="ABC transmembrane type-1" evidence="11">
    <location>
        <begin position="935"/>
        <end position="1219"/>
    </location>
</feature>
<evidence type="ECO:0000256" key="6">
    <source>
        <dbReference type="ARBA" id="ARBA00022840"/>
    </source>
</evidence>
<dbReference type="SMART" id="SM00382">
    <property type="entry name" value="AAA"/>
    <property type="match status" value="2"/>
</dbReference>
<evidence type="ECO:0000256" key="7">
    <source>
        <dbReference type="ARBA" id="ARBA00022989"/>
    </source>
</evidence>
<feature type="transmembrane region" description="Helical" evidence="9">
    <location>
        <begin position="440"/>
        <end position="458"/>
    </location>
</feature>
<keyword evidence="7 9" id="KW-1133">Transmembrane helix</keyword>
<dbReference type="Gene3D" id="1.20.1560.10">
    <property type="entry name" value="ABC transporter type 1, transmembrane domain"/>
    <property type="match status" value="2"/>
</dbReference>
<evidence type="ECO:0000256" key="5">
    <source>
        <dbReference type="ARBA" id="ARBA00022741"/>
    </source>
</evidence>
<dbReference type="Proteomes" id="UP001497600">
    <property type="component" value="Chromosome E"/>
</dbReference>
<dbReference type="CDD" id="cd03250">
    <property type="entry name" value="ABCC_MRP_domain1"/>
    <property type="match status" value="1"/>
</dbReference>
<dbReference type="PROSITE" id="PS00211">
    <property type="entry name" value="ABC_TRANSPORTER_1"/>
    <property type="match status" value="2"/>
</dbReference>
<proteinExistence type="predicted"/>
<dbReference type="Gene3D" id="3.40.50.300">
    <property type="entry name" value="P-loop containing nucleotide triphosphate hydrolases"/>
    <property type="match status" value="2"/>
</dbReference>
<dbReference type="InterPro" id="IPR036640">
    <property type="entry name" value="ABC1_TM_sf"/>
</dbReference>
<dbReference type="EMBL" id="OZ004257">
    <property type="protein sequence ID" value="CAK7907195.1"/>
    <property type="molecule type" value="Genomic_DNA"/>
</dbReference>
<dbReference type="InterPro" id="IPR017871">
    <property type="entry name" value="ABC_transporter-like_CS"/>
</dbReference>
<dbReference type="Pfam" id="PF00664">
    <property type="entry name" value="ABC_membrane"/>
    <property type="match status" value="2"/>
</dbReference>
<evidence type="ECO:0000313" key="13">
    <source>
        <dbReference type="Proteomes" id="UP001497600"/>
    </source>
</evidence>
<dbReference type="InterPro" id="IPR044746">
    <property type="entry name" value="ABCC_6TM_D1"/>
</dbReference>
<gene>
    <name evidence="12" type="primary">MLT1</name>
    <name evidence="12" type="ORF">CAAN4_E04368</name>
</gene>
<dbReference type="PANTHER" id="PTHR24223:SF443">
    <property type="entry name" value="MULTIDRUG-RESISTANCE LIKE PROTEIN 1, ISOFORM I"/>
    <property type="match status" value="1"/>
</dbReference>
<evidence type="ECO:0000259" key="11">
    <source>
        <dbReference type="PROSITE" id="PS50929"/>
    </source>
</evidence>
<feature type="transmembrane region" description="Helical" evidence="9">
    <location>
        <begin position="1065"/>
        <end position="1086"/>
    </location>
</feature>
<dbReference type="CDD" id="cd18580">
    <property type="entry name" value="ABC_6TM_ABCC_D2"/>
    <property type="match status" value="1"/>
</dbReference>
<dbReference type="PROSITE" id="PS50929">
    <property type="entry name" value="ABC_TM1F"/>
    <property type="match status" value="2"/>
</dbReference>
<sequence>MYDYSIGRSSWGGYCDRSSSYPLFTYDGNSLDPCFVWDISSVINLILGTFVTFELISLVYFGNSGSRRIRFSFGSVLEGSAQKCRLVLIVFYFTFQGILSFAYIGQISNVLVLPAVFMLHLVEPTRSLVQSTSLLWIWTVQALLNTISLVQDEFSPVKVVGTSNTFQSIELITWLISILLFILEVFVWEPTTGLLDYYRLNGWDNDIDTARNSFSNIAFTWLQPLLKGVYYTDVASPEIIPKPPTEITIGFTESKIETAWNNAVLEARRRQPRSDDELSISLLSCIFKAFWSIILSSFILDVIGVTLTFAEPFLQQQFILFFTKSNDTTSTSPPMIKGYAIAGAFFVVSMVRTILNTQASQLKSKALYSATAIQSLIYKKALRLSAESRQSKSVGQIINHISLDIPIITSFPTGSAVKLVIAPFKVVLCVLALYSIIGNATWAGVTAALVIIPLVSKIKGITTPLTKQIMEYKDSRLQLINEVLNSILSVKLYTWEDSIEDRIKAVRNGKELNTIRLLSVWNSFSRFIFGTIPFFILCSSFGAFVLLNDTPLTPDIVFPALTLFSVLGRFISSTSGLIQKLSKAKVSYRRVEEFLLLPESNNIAKREYGDLNSRKTSINITNGTFLWNTPTEYNKVEDEVTGISNVALSDINLSTKPNSLTCIVGRVGSGKTTMIKSILGEMPCTPESSVKIYGSVAYCAQVPWIINASVQDNILFGLQYNKSLYERTIEVCELAVDISSFPQGDQTLVGEKGISLSGGQKARISLARAVYSRSDIYIFDDILSAIDRYVGQKIMNNILGPNGILSSKTRILATNSIPILHLADEIILLENARIVERKTGSDLVIIDDNSKLSTLVRDFGAHSETPEPTEFNDTSEADSLQVTLNSVFDSKSTIEEEGDGTKNRHLVSAEISSKGRVKSSVFFEYFKACNYATTVIYVAFTTISIFITVYQTIILTEWSELNQNAGKTIHPVYYLSLYALTVVVRGVFTMSGLIIIWVFSFIKGSIYFHDKMMFKILRSPMSLFETTPVGTILNRFSNDIAAMDLTIPGIFVNAVNLIVNSTTSFAAIIVKLPAMIVVIILLLGVYNSIRMYFIPASREIKRLSRTANSPIITHLSESVNGVDTLNAYDQQVRYSKLNSNKIDTFIGINYANSSLSRWLSIRLQTISSTILFCTCVFCVLTLDTKHPYNASLVGFILNYSLSIPSQLRSIITCWTQVETQTVAIERIIDYCDLPIEAPRIIDNYRPTTVPWPNDGNIIFKNYSTRYREDLPLVLKNLNLNIKGGSKVGIVGRTGSGKSTMTRAIFRLLEAQSGHIEIDDMNTSKMGLYDLRSNLSIIPQDCQTIEGTVRQNLDPLNERSDEDLWKVLEMSHLKNHVLGLRSRAPKVKKKKKGKSIDIDDNNEVNDPLLDNKPLGLDAFVFEGGSNFSGGQKQLLCLARALLNPSNILILDEATAAVDVETDMHIQKIIQESLRGKTILTIAHRIETVLNNDYILVLEHGEIKEFGTPKELQEKNGIFAKLLNS</sequence>
<organism evidence="12 13">
    <name type="scientific">[Candida] anglica</name>
    <dbReference type="NCBI Taxonomy" id="148631"/>
    <lineage>
        <taxon>Eukaryota</taxon>
        <taxon>Fungi</taxon>
        <taxon>Dikarya</taxon>
        <taxon>Ascomycota</taxon>
        <taxon>Saccharomycotina</taxon>
        <taxon>Pichiomycetes</taxon>
        <taxon>Debaryomycetaceae</taxon>
        <taxon>Kurtzmaniella</taxon>
    </lineage>
</organism>